<reference evidence="1" key="1">
    <citation type="journal article" date="2021" name="PeerJ">
        <title>Extensive microbial diversity within the chicken gut microbiome revealed by metagenomics and culture.</title>
        <authorList>
            <person name="Gilroy R."/>
            <person name="Ravi A."/>
            <person name="Getino M."/>
            <person name="Pursley I."/>
            <person name="Horton D.L."/>
            <person name="Alikhan N.F."/>
            <person name="Baker D."/>
            <person name="Gharbi K."/>
            <person name="Hall N."/>
            <person name="Watson M."/>
            <person name="Adriaenssens E.M."/>
            <person name="Foster-Nyarko E."/>
            <person name="Jarju S."/>
            <person name="Secka A."/>
            <person name="Antonio M."/>
            <person name="Oren A."/>
            <person name="Chaudhuri R.R."/>
            <person name="La Ragione R."/>
            <person name="Hildebrand F."/>
            <person name="Pallen M.J."/>
        </authorList>
    </citation>
    <scope>NUCLEOTIDE SEQUENCE</scope>
    <source>
        <strain evidence="1">CHK171-7178</strain>
    </source>
</reference>
<dbReference type="EMBL" id="DYWT01000011">
    <property type="protein sequence ID" value="HJF30286.1"/>
    <property type="molecule type" value="Genomic_DNA"/>
</dbReference>
<protein>
    <submittedName>
        <fullName evidence="1">Uncharacterized protein</fullName>
    </submittedName>
</protein>
<accession>A0A921FY41</accession>
<evidence type="ECO:0000313" key="1">
    <source>
        <dbReference type="EMBL" id="HJF30286.1"/>
    </source>
</evidence>
<evidence type="ECO:0000313" key="2">
    <source>
        <dbReference type="Proteomes" id="UP000698173"/>
    </source>
</evidence>
<comment type="caution">
    <text evidence="1">The sequence shown here is derived from an EMBL/GenBank/DDBJ whole genome shotgun (WGS) entry which is preliminary data.</text>
</comment>
<reference evidence="1" key="2">
    <citation type="submission" date="2021-09" db="EMBL/GenBank/DDBJ databases">
        <authorList>
            <person name="Gilroy R."/>
        </authorList>
    </citation>
    <scope>NUCLEOTIDE SEQUENCE</scope>
    <source>
        <strain evidence="1">CHK171-7178</strain>
    </source>
</reference>
<dbReference type="AlphaFoldDB" id="A0A921FY41"/>
<organism evidence="1 2">
    <name type="scientific">Sporosarcina psychrophila</name>
    <name type="common">Bacillus psychrophilus</name>
    <dbReference type="NCBI Taxonomy" id="1476"/>
    <lineage>
        <taxon>Bacteria</taxon>
        <taxon>Bacillati</taxon>
        <taxon>Bacillota</taxon>
        <taxon>Bacilli</taxon>
        <taxon>Bacillales</taxon>
        <taxon>Caryophanaceae</taxon>
        <taxon>Sporosarcina</taxon>
    </lineage>
</organism>
<dbReference type="Proteomes" id="UP000698173">
    <property type="component" value="Unassembled WGS sequence"/>
</dbReference>
<name>A0A921FY41_SPOPS</name>
<proteinExistence type="predicted"/>
<gene>
    <name evidence="1" type="ORF">K8V56_00730</name>
</gene>
<sequence>MEIVEFGDSSISGTFPIISNEFLYGEAFRDELYDARNNKEIELSYQTIILKDAEVV</sequence>